<evidence type="ECO:0000313" key="1">
    <source>
        <dbReference type="EMBL" id="EQD55927.1"/>
    </source>
</evidence>
<protein>
    <submittedName>
        <fullName evidence="1">Uncharacterized protein</fullName>
    </submittedName>
</protein>
<name>T1AFI6_9ZZZZ</name>
<proteinExistence type="predicted"/>
<dbReference type="AlphaFoldDB" id="T1AFI6"/>
<feature type="non-terminal residue" evidence="1">
    <location>
        <position position="1"/>
    </location>
</feature>
<sequence length="70" mass="7919">GLLQINANLIAMMKKKGKFRKPLIVAMDWHDEMYYGDVETEGIIGTKNKAGTNYAYEYATASIVMKGIRF</sequence>
<organism evidence="1">
    <name type="scientific">mine drainage metagenome</name>
    <dbReference type="NCBI Taxonomy" id="410659"/>
    <lineage>
        <taxon>unclassified sequences</taxon>
        <taxon>metagenomes</taxon>
        <taxon>ecological metagenomes</taxon>
    </lineage>
</organism>
<feature type="non-terminal residue" evidence="1">
    <location>
        <position position="70"/>
    </location>
</feature>
<reference evidence="1" key="2">
    <citation type="journal article" date="2014" name="ISME J.">
        <title>Microbial stratification in low pH oxic and suboxic macroscopic growths along an acid mine drainage.</title>
        <authorList>
            <person name="Mendez-Garcia C."/>
            <person name="Mesa V."/>
            <person name="Sprenger R.R."/>
            <person name="Richter M."/>
            <person name="Diez M.S."/>
            <person name="Solano J."/>
            <person name="Bargiela R."/>
            <person name="Golyshina O.V."/>
            <person name="Manteca A."/>
            <person name="Ramos J.L."/>
            <person name="Gallego J.R."/>
            <person name="Llorente I."/>
            <person name="Martins Dos Santos V.A."/>
            <person name="Jensen O.N."/>
            <person name="Pelaez A.I."/>
            <person name="Sanchez J."/>
            <person name="Ferrer M."/>
        </authorList>
    </citation>
    <scope>NUCLEOTIDE SEQUENCE</scope>
</reference>
<reference evidence="1" key="1">
    <citation type="submission" date="2013-08" db="EMBL/GenBank/DDBJ databases">
        <authorList>
            <person name="Mendez C."/>
            <person name="Richter M."/>
            <person name="Ferrer M."/>
            <person name="Sanchez J."/>
        </authorList>
    </citation>
    <scope>NUCLEOTIDE SEQUENCE</scope>
</reference>
<dbReference type="EMBL" id="AUZZ01003797">
    <property type="protein sequence ID" value="EQD55927.1"/>
    <property type="molecule type" value="Genomic_DNA"/>
</dbReference>
<gene>
    <name evidence="1" type="ORF">B2A_05460</name>
</gene>
<comment type="caution">
    <text evidence="1">The sequence shown here is derived from an EMBL/GenBank/DDBJ whole genome shotgun (WGS) entry which is preliminary data.</text>
</comment>
<accession>T1AFI6</accession>